<reference evidence="5" key="1">
    <citation type="journal article" date="2016" name="Genome Announc.">
        <title>Complete genome sequence of Alkaliphilus metalliredigens strain QYMF, an alkaliphilic and metal-reducing bacterium isolated from borax-contaminated leachate ponds.</title>
        <authorList>
            <person name="Hwang C."/>
            <person name="Copeland A."/>
            <person name="Lucas S."/>
            <person name="Lapidus A."/>
            <person name="Barry K."/>
            <person name="Detter J.C."/>
            <person name="Glavina Del Rio T."/>
            <person name="Hammon N."/>
            <person name="Israni S."/>
            <person name="Dalin E."/>
            <person name="Tice H."/>
            <person name="Pitluck S."/>
            <person name="Chertkov O."/>
            <person name="Brettin T."/>
            <person name="Bruce D."/>
            <person name="Han C."/>
            <person name="Schmutz J."/>
            <person name="Larimer F."/>
            <person name="Land M.L."/>
            <person name="Hauser L."/>
            <person name="Kyrpides N."/>
            <person name="Mikhailova N."/>
            <person name="Ye Q."/>
            <person name="Zhou J."/>
            <person name="Richardson P."/>
            <person name="Fields M.W."/>
        </authorList>
    </citation>
    <scope>NUCLEOTIDE SEQUENCE [LARGE SCALE GENOMIC DNA]</scope>
    <source>
        <strain evidence="5">QYMF</strain>
    </source>
</reference>
<dbReference type="RefSeq" id="WP_012064553.1">
    <property type="nucleotide sequence ID" value="NC_009633.1"/>
</dbReference>
<dbReference type="InterPro" id="IPR007551">
    <property type="entry name" value="YajQ/Smlt4090-like"/>
</dbReference>
<dbReference type="AlphaFoldDB" id="A6TTS2"/>
<dbReference type="PANTHER" id="PTHR30476:SF0">
    <property type="entry name" value="UPF0234 PROTEIN YAJQ"/>
    <property type="match status" value="1"/>
</dbReference>
<dbReference type="STRING" id="293826.Amet_3462"/>
<sequence length="164" mass="18499">MAAKDNSFDVVSEVDMNEVTNAMSQTEKEIAQRFDLKDSKTIITKSENEISIVTSDEFKLQNVIDILQTKLVKRNVSIKSLEYEKIEKSLGGKVKQVIKVKQGITKEEAKKITTLIKDSKLKVQASVQGDVVRVSGKNRNDLQDVMQALRDADLAFSVQFTNYR</sequence>
<dbReference type="GO" id="GO:0000166">
    <property type="term" value="F:nucleotide binding"/>
    <property type="evidence" value="ECO:0007669"/>
    <property type="project" value="UniProtKB-UniRule"/>
</dbReference>
<dbReference type="KEGG" id="amt:Amet_3462"/>
<accession>A6TTS2</accession>
<dbReference type="Proteomes" id="UP000001572">
    <property type="component" value="Chromosome"/>
</dbReference>
<dbReference type="PANTHER" id="PTHR30476">
    <property type="entry name" value="UPF0234 PROTEIN YAJQ"/>
    <property type="match status" value="1"/>
</dbReference>
<dbReference type="EMBL" id="CP000724">
    <property type="protein sequence ID" value="ABR49590.1"/>
    <property type="molecule type" value="Genomic_DNA"/>
</dbReference>
<gene>
    <name evidence="4" type="ordered locus">Amet_3462</name>
</gene>
<evidence type="ECO:0000256" key="3">
    <source>
        <dbReference type="HAMAP-Rule" id="MF_00632"/>
    </source>
</evidence>
<proteinExistence type="inferred from homology"/>
<name>A6TTS2_ALKMQ</name>
<organism evidence="4 5">
    <name type="scientific">Alkaliphilus metalliredigens (strain QYMF)</name>
    <dbReference type="NCBI Taxonomy" id="293826"/>
    <lineage>
        <taxon>Bacteria</taxon>
        <taxon>Bacillati</taxon>
        <taxon>Bacillota</taxon>
        <taxon>Clostridia</taxon>
        <taxon>Peptostreptococcales</taxon>
        <taxon>Natronincolaceae</taxon>
        <taxon>Alkaliphilus</taxon>
    </lineage>
</organism>
<dbReference type="GO" id="GO:0005829">
    <property type="term" value="C:cytosol"/>
    <property type="evidence" value="ECO:0007669"/>
    <property type="project" value="TreeGrafter"/>
</dbReference>
<dbReference type="InterPro" id="IPR035570">
    <property type="entry name" value="UPF0234_N"/>
</dbReference>
<evidence type="ECO:0000313" key="5">
    <source>
        <dbReference type="Proteomes" id="UP000001572"/>
    </source>
</evidence>
<dbReference type="Pfam" id="PF04461">
    <property type="entry name" value="YajQ"/>
    <property type="match status" value="1"/>
</dbReference>
<keyword evidence="1 3" id="KW-0547">Nucleotide-binding</keyword>
<comment type="similarity">
    <text evidence="2 3">Belongs to the YajQ family.</text>
</comment>
<evidence type="ECO:0000313" key="4">
    <source>
        <dbReference type="EMBL" id="ABR49590.1"/>
    </source>
</evidence>
<dbReference type="InterPro" id="IPR036183">
    <property type="entry name" value="YajQ-like_sf"/>
</dbReference>
<evidence type="ECO:0000256" key="1">
    <source>
        <dbReference type="ARBA" id="ARBA00022741"/>
    </source>
</evidence>
<evidence type="ECO:0000256" key="2">
    <source>
        <dbReference type="ARBA" id="ARBA00093450"/>
    </source>
</evidence>
<protein>
    <recommendedName>
        <fullName evidence="3">Nucleotide-binding protein Amet_3462</fullName>
    </recommendedName>
</protein>
<comment type="function">
    <text evidence="3">Nucleotide-binding protein.</text>
</comment>
<dbReference type="Gene3D" id="3.30.70.990">
    <property type="entry name" value="YajQ-like, domain 2"/>
    <property type="match status" value="1"/>
</dbReference>
<keyword evidence="5" id="KW-1185">Reference proteome</keyword>
<dbReference type="CDD" id="cd11740">
    <property type="entry name" value="YajQ_like"/>
    <property type="match status" value="1"/>
</dbReference>
<dbReference type="HOGENOM" id="CLU_099839_1_0_9"/>
<dbReference type="OrthoDB" id="9801447at2"/>
<dbReference type="InterPro" id="IPR035571">
    <property type="entry name" value="UPF0234-like_C"/>
</dbReference>
<dbReference type="HAMAP" id="MF_00632">
    <property type="entry name" value="UPF0234"/>
    <property type="match status" value="1"/>
</dbReference>
<dbReference type="SUPFAM" id="SSF89963">
    <property type="entry name" value="YajQ-like"/>
    <property type="match status" value="2"/>
</dbReference>
<dbReference type="Gene3D" id="3.30.70.860">
    <property type="match status" value="1"/>
</dbReference>
<dbReference type="NCBIfam" id="NF003819">
    <property type="entry name" value="PRK05412.1"/>
    <property type="match status" value="1"/>
</dbReference>
<dbReference type="eggNOG" id="COG1666">
    <property type="taxonomic scope" value="Bacteria"/>
</dbReference>